<evidence type="ECO:0000313" key="10">
    <source>
        <dbReference type="Proteomes" id="UP000245934"/>
    </source>
</evidence>
<dbReference type="InterPro" id="IPR050147">
    <property type="entry name" value="Ser/Thr_Dehydratase"/>
</dbReference>
<keyword evidence="5" id="KW-0028">Amino-acid biosynthesis</keyword>
<dbReference type="Pfam" id="PF00291">
    <property type="entry name" value="PALP"/>
    <property type="match status" value="1"/>
</dbReference>
<dbReference type="InterPro" id="IPR005789">
    <property type="entry name" value="Thr_deHydtase_catblc"/>
</dbReference>
<dbReference type="GO" id="GO:0009097">
    <property type="term" value="P:isoleucine biosynthetic process"/>
    <property type="evidence" value="ECO:0007669"/>
    <property type="project" value="UniProtKB-UniPathway"/>
</dbReference>
<dbReference type="UniPathway" id="UPA00047">
    <property type="reaction ID" value="UER00054"/>
</dbReference>
<dbReference type="PROSITE" id="PS51671">
    <property type="entry name" value="ACT"/>
    <property type="match status" value="1"/>
</dbReference>
<dbReference type="EC" id="4.3.1.19" evidence="4"/>
<evidence type="ECO:0000259" key="8">
    <source>
        <dbReference type="PROSITE" id="PS51671"/>
    </source>
</evidence>
<sequence length="410" mass="43995">MVTVEDIREAEISISPYIIHTPLIYSPSISLMTGAEVYLKLETLQKSGSFKIRGAINKILSNRSKISRKGVVTASAGNHAQGVSLAAHVAGVPATVVMPLWSSLSKQEAARAYGADIRLFGKTFEESMDRALELAQDGMLLVHPFDDPDIIAGQGTIGLEVFDSGVQPDLIVVPVGGGGLIAGVAIVIKKYFPSCQVIGVQSDACPSAYHRMKKGGPEYMSGGSTIADGIHVAKTGKHTFEIIKKFVNDIVLVDDSSIADAILLLLERKKIVAEGAGAASLAALISGKINYQPGNTIVLIISGGNIDSHQLSRVIRQALARSGRLVRLNLVLEDHPGSLSELLAIIARKEGNILQISHNEWDVDLPVLEKRIWIEIETRGKEHSEIIQKAIHQAGIKTCQTRDTGLSQVN</sequence>
<keyword evidence="5" id="KW-0412">Isoleucine biosynthesis</keyword>
<dbReference type="GO" id="GO:0003941">
    <property type="term" value="F:L-serine ammonia-lyase activity"/>
    <property type="evidence" value="ECO:0007669"/>
    <property type="project" value="TreeGrafter"/>
</dbReference>
<evidence type="ECO:0000256" key="6">
    <source>
        <dbReference type="ARBA" id="ARBA00022898"/>
    </source>
</evidence>
<evidence type="ECO:0000256" key="2">
    <source>
        <dbReference type="ARBA" id="ARBA00004810"/>
    </source>
</evidence>
<keyword evidence="10" id="KW-1185">Reference proteome</keyword>
<dbReference type="GO" id="GO:0004794">
    <property type="term" value="F:threonine deaminase activity"/>
    <property type="evidence" value="ECO:0007669"/>
    <property type="project" value="UniProtKB-EC"/>
</dbReference>
<accession>A0A2V2N2T0</accession>
<evidence type="ECO:0000256" key="1">
    <source>
        <dbReference type="ARBA" id="ARBA00001933"/>
    </source>
</evidence>
<dbReference type="PANTHER" id="PTHR48078:SF6">
    <property type="entry name" value="L-THREONINE DEHYDRATASE CATABOLIC TDCB"/>
    <property type="match status" value="1"/>
</dbReference>
<dbReference type="CDD" id="cd04886">
    <property type="entry name" value="ACT_ThrD-II-like"/>
    <property type="match status" value="1"/>
</dbReference>
<proteinExistence type="inferred from homology"/>
<name>A0A2V2N2T0_9EURY</name>
<keyword evidence="7 9" id="KW-0456">Lyase</keyword>
<dbReference type="CDD" id="cd01562">
    <property type="entry name" value="Thr-dehyd"/>
    <property type="match status" value="1"/>
</dbReference>
<dbReference type="AlphaFoldDB" id="A0A2V2N2T0"/>
<dbReference type="InterPro" id="IPR044561">
    <property type="entry name" value="ACT_ThrD-II-like"/>
</dbReference>
<dbReference type="InterPro" id="IPR000634">
    <property type="entry name" value="Ser/Thr_deHydtase_PyrdxlP-BS"/>
</dbReference>
<reference evidence="9 10" key="1">
    <citation type="submission" date="2018-05" db="EMBL/GenBank/DDBJ databases">
        <title>Draft genome of Methanospirillum stamsii Pt1.</title>
        <authorList>
            <person name="Dueholm M.S."/>
            <person name="Nielsen P.H."/>
            <person name="Bakmann L.F."/>
            <person name="Otzen D.E."/>
        </authorList>
    </citation>
    <scope>NUCLEOTIDE SEQUENCE [LARGE SCALE GENOMIC DNA]</scope>
    <source>
        <strain evidence="9 10">Pt1</strain>
    </source>
</reference>
<comment type="cofactor">
    <cofactor evidence="1">
        <name>pyridoxal 5'-phosphate</name>
        <dbReference type="ChEBI" id="CHEBI:597326"/>
    </cofactor>
</comment>
<dbReference type="EMBL" id="QGMZ01000053">
    <property type="protein sequence ID" value="PWR69781.1"/>
    <property type="molecule type" value="Genomic_DNA"/>
</dbReference>
<dbReference type="InterPro" id="IPR045865">
    <property type="entry name" value="ACT-like_dom_sf"/>
</dbReference>
<protein>
    <recommendedName>
        <fullName evidence="4">threonine ammonia-lyase</fullName>
        <ecNumber evidence="4">4.3.1.19</ecNumber>
    </recommendedName>
</protein>
<dbReference type="GeneID" id="97608532"/>
<dbReference type="InterPro" id="IPR001926">
    <property type="entry name" value="TrpB-like_PALP"/>
</dbReference>
<dbReference type="PROSITE" id="PS00165">
    <property type="entry name" value="DEHYDRATASE_SER_THR"/>
    <property type="match status" value="1"/>
</dbReference>
<comment type="similarity">
    <text evidence="3">Belongs to the serine/threonine dehydratase family.</text>
</comment>
<keyword evidence="6" id="KW-0663">Pyridoxal phosphate</keyword>
<dbReference type="OrthoDB" id="9915at2157"/>
<dbReference type="GO" id="GO:0006565">
    <property type="term" value="P:L-serine catabolic process"/>
    <property type="evidence" value="ECO:0007669"/>
    <property type="project" value="TreeGrafter"/>
</dbReference>
<dbReference type="Gene3D" id="3.40.50.1100">
    <property type="match status" value="2"/>
</dbReference>
<dbReference type="GO" id="GO:0006567">
    <property type="term" value="P:L-threonine catabolic process"/>
    <property type="evidence" value="ECO:0007669"/>
    <property type="project" value="InterPro"/>
</dbReference>
<evidence type="ECO:0000256" key="3">
    <source>
        <dbReference type="ARBA" id="ARBA00010869"/>
    </source>
</evidence>
<evidence type="ECO:0000256" key="7">
    <source>
        <dbReference type="ARBA" id="ARBA00023239"/>
    </source>
</evidence>
<evidence type="ECO:0000256" key="4">
    <source>
        <dbReference type="ARBA" id="ARBA00012096"/>
    </source>
</evidence>
<evidence type="ECO:0000313" key="9">
    <source>
        <dbReference type="EMBL" id="PWR69781.1"/>
    </source>
</evidence>
<dbReference type="NCBIfam" id="TIGR01127">
    <property type="entry name" value="ilvA_1Cterm"/>
    <property type="match status" value="1"/>
</dbReference>
<gene>
    <name evidence="9" type="ORF">DLD82_16930</name>
</gene>
<dbReference type="FunFam" id="3.40.50.1100:FF:000007">
    <property type="entry name" value="L-threonine dehydratase catabolic TdcB"/>
    <property type="match status" value="1"/>
</dbReference>
<dbReference type="RefSeq" id="WP_109942317.1">
    <property type="nucleotide sequence ID" value="NZ_CP176366.1"/>
</dbReference>
<dbReference type="SUPFAM" id="SSF55021">
    <property type="entry name" value="ACT-like"/>
    <property type="match status" value="1"/>
</dbReference>
<dbReference type="InterPro" id="IPR002912">
    <property type="entry name" value="ACT_dom"/>
</dbReference>
<comment type="pathway">
    <text evidence="2">Amino-acid biosynthesis; L-isoleucine biosynthesis; 2-oxobutanoate from L-threonine: step 1/1.</text>
</comment>
<dbReference type="PANTHER" id="PTHR48078">
    <property type="entry name" value="THREONINE DEHYDRATASE, MITOCHONDRIAL-RELATED"/>
    <property type="match status" value="1"/>
</dbReference>
<keyword evidence="5" id="KW-0100">Branched-chain amino acid biosynthesis</keyword>
<feature type="domain" description="ACT" evidence="8">
    <location>
        <begin position="327"/>
        <end position="410"/>
    </location>
</feature>
<comment type="caution">
    <text evidence="9">The sequence shown here is derived from an EMBL/GenBank/DDBJ whole genome shotgun (WGS) entry which is preliminary data.</text>
</comment>
<evidence type="ECO:0000256" key="5">
    <source>
        <dbReference type="ARBA" id="ARBA00022624"/>
    </source>
</evidence>
<organism evidence="9 10">
    <name type="scientific">Methanospirillum stamsii</name>
    <dbReference type="NCBI Taxonomy" id="1277351"/>
    <lineage>
        <taxon>Archaea</taxon>
        <taxon>Methanobacteriati</taxon>
        <taxon>Methanobacteriota</taxon>
        <taxon>Stenosarchaea group</taxon>
        <taxon>Methanomicrobia</taxon>
        <taxon>Methanomicrobiales</taxon>
        <taxon>Methanospirillaceae</taxon>
        <taxon>Methanospirillum</taxon>
    </lineage>
</organism>
<dbReference type="SUPFAM" id="SSF53686">
    <property type="entry name" value="Tryptophan synthase beta subunit-like PLP-dependent enzymes"/>
    <property type="match status" value="1"/>
</dbReference>
<dbReference type="Proteomes" id="UP000245934">
    <property type="component" value="Unassembled WGS sequence"/>
</dbReference>
<dbReference type="InterPro" id="IPR036052">
    <property type="entry name" value="TrpB-like_PALP_sf"/>
</dbReference>
<dbReference type="GO" id="GO:0030170">
    <property type="term" value="F:pyridoxal phosphate binding"/>
    <property type="evidence" value="ECO:0007669"/>
    <property type="project" value="InterPro"/>
</dbReference>